<protein>
    <recommendedName>
        <fullName evidence="2">DUF4283 domain-containing protein</fullName>
    </recommendedName>
</protein>
<dbReference type="AlphaFoldDB" id="A0A9R1UH04"/>
<evidence type="ECO:0000313" key="3">
    <source>
        <dbReference type="EMBL" id="KAJ0186873.1"/>
    </source>
</evidence>
<accession>A0A9R1UH04</accession>
<dbReference type="InterPro" id="IPR025558">
    <property type="entry name" value="DUF4283"/>
</dbReference>
<sequence length="817" mass="90407">MFGKIGNMFGMNYTDPPDSANKKLYEEDLEADVGAKRRGRRAVHKEFSPYSAIKPLRSKEKMEAKANRFREEKDYLNSKSIADGSKAVLRAGMREVIKSNYGKENIDPQFIKSELEALDKVIADQKKMEEEKGFVLLQVTSDMVKGFNSSKNLVVGLSPSSPVFQANMGMNVGNVTGSNIGTTIGTKIDKGILVDESKNNKGFMSSKILKTGASSSGPGSAIETNDGKGILGKSPVLQVASVKSGIPLVFDVNPTAPISCLTNCNDEDMKDSINENGNLEADPGNNMKKEQGANFLNMDFSKPVLSPAAKLVSEFNKKSYARMVESTNNVVDLNIKVIPKVDGKPSGKVELPYADLMLGGAPYHATLYGFFVGKKPAFPTVNHFSFKMWKIFGLKDIMVNDEGFFFFKFDSKEGMMSVLEGGPWLINNVPMFVQRWRPGLVLSKPQINSVPVWVKVFNVPLEYWNSKGVTLIANEIGKPIAMDKITQKMCNEHWGRPAFMRFLVEMSAESEWMKELSVVSIDFGTGEKFESKCRVEYAWRPDVCNHCKIYGHKNSNCGILNGTKTDNVADVAVNREEDGKKEKVDDDGFILVTKKNNKGQKLNNGVIINEEGKVDLIKSLEKNSKPVSEGVKVDNNEGNAIEVGEQRKNNNKQIGEQEKQKGDKKEEQNSKGAGSRNNGGNYSKFAMGNLKKMGRRKGGKVNGTGVFIPKEKMGIRVKNVIENFNAKKEGVQGKKEETQKKVYVPKKQEDLKVSSNFDKTGSTSGKVIQDEILSQNPFDVLADLGLRDMSYLDEIDQEMILTGGDQEINTENSNVDQ</sequence>
<dbReference type="PANTHER" id="PTHR31286">
    <property type="entry name" value="GLYCINE-RICH CELL WALL STRUCTURAL PROTEIN 1.8-LIKE"/>
    <property type="match status" value="1"/>
</dbReference>
<comment type="caution">
    <text evidence="3">The sequence shown here is derived from an EMBL/GenBank/DDBJ whole genome shotgun (WGS) entry which is preliminary data.</text>
</comment>
<dbReference type="InterPro" id="IPR040256">
    <property type="entry name" value="At4g02000-like"/>
</dbReference>
<dbReference type="Pfam" id="PF14111">
    <property type="entry name" value="DUF4283"/>
    <property type="match status" value="1"/>
</dbReference>
<evidence type="ECO:0000313" key="4">
    <source>
        <dbReference type="Proteomes" id="UP000235145"/>
    </source>
</evidence>
<feature type="region of interest" description="Disordered" evidence="1">
    <location>
        <begin position="625"/>
        <end position="686"/>
    </location>
</feature>
<evidence type="ECO:0000259" key="2">
    <source>
        <dbReference type="Pfam" id="PF14111"/>
    </source>
</evidence>
<dbReference type="EMBL" id="NBSK02000009">
    <property type="protein sequence ID" value="KAJ0186873.1"/>
    <property type="molecule type" value="Genomic_DNA"/>
</dbReference>
<dbReference type="Proteomes" id="UP000235145">
    <property type="component" value="Unassembled WGS sequence"/>
</dbReference>
<reference evidence="3 4" key="1">
    <citation type="journal article" date="2017" name="Nat. Commun.">
        <title>Genome assembly with in vitro proximity ligation data and whole-genome triplication in lettuce.</title>
        <authorList>
            <person name="Reyes-Chin-Wo S."/>
            <person name="Wang Z."/>
            <person name="Yang X."/>
            <person name="Kozik A."/>
            <person name="Arikit S."/>
            <person name="Song C."/>
            <person name="Xia L."/>
            <person name="Froenicke L."/>
            <person name="Lavelle D.O."/>
            <person name="Truco M.J."/>
            <person name="Xia R."/>
            <person name="Zhu S."/>
            <person name="Xu C."/>
            <person name="Xu H."/>
            <person name="Xu X."/>
            <person name="Cox K."/>
            <person name="Korf I."/>
            <person name="Meyers B.C."/>
            <person name="Michelmore R.W."/>
        </authorList>
    </citation>
    <scope>NUCLEOTIDE SEQUENCE [LARGE SCALE GENOMIC DNA]</scope>
    <source>
        <strain evidence="4">cv. Salinas</strain>
        <tissue evidence="3">Seedlings</tissue>
    </source>
</reference>
<dbReference type="PANTHER" id="PTHR31286:SF99">
    <property type="entry name" value="DUF4283 DOMAIN-CONTAINING PROTEIN"/>
    <property type="match status" value="1"/>
</dbReference>
<feature type="domain" description="DUF4283" evidence="2">
    <location>
        <begin position="366"/>
        <end position="440"/>
    </location>
</feature>
<name>A0A9R1UH04_LACSA</name>
<feature type="compositionally biased region" description="Basic and acidic residues" evidence="1">
    <location>
        <begin position="655"/>
        <end position="669"/>
    </location>
</feature>
<evidence type="ECO:0000256" key="1">
    <source>
        <dbReference type="SAM" id="MobiDB-lite"/>
    </source>
</evidence>
<gene>
    <name evidence="3" type="ORF">LSAT_V11C900506680</name>
</gene>
<organism evidence="3 4">
    <name type="scientific">Lactuca sativa</name>
    <name type="common">Garden lettuce</name>
    <dbReference type="NCBI Taxonomy" id="4236"/>
    <lineage>
        <taxon>Eukaryota</taxon>
        <taxon>Viridiplantae</taxon>
        <taxon>Streptophyta</taxon>
        <taxon>Embryophyta</taxon>
        <taxon>Tracheophyta</taxon>
        <taxon>Spermatophyta</taxon>
        <taxon>Magnoliopsida</taxon>
        <taxon>eudicotyledons</taxon>
        <taxon>Gunneridae</taxon>
        <taxon>Pentapetalae</taxon>
        <taxon>asterids</taxon>
        <taxon>campanulids</taxon>
        <taxon>Asterales</taxon>
        <taxon>Asteraceae</taxon>
        <taxon>Cichorioideae</taxon>
        <taxon>Cichorieae</taxon>
        <taxon>Lactucinae</taxon>
        <taxon>Lactuca</taxon>
    </lineage>
</organism>
<keyword evidence="4" id="KW-1185">Reference proteome</keyword>
<proteinExistence type="predicted"/>
<feature type="compositionally biased region" description="Polar residues" evidence="1">
    <location>
        <begin position="670"/>
        <end position="681"/>
    </location>
</feature>